<evidence type="ECO:0000313" key="6">
    <source>
        <dbReference type="Proteomes" id="UP000178666"/>
    </source>
</evidence>
<dbReference type="GO" id="GO:0003677">
    <property type="term" value="F:DNA binding"/>
    <property type="evidence" value="ECO:0007669"/>
    <property type="project" value="InterPro"/>
</dbReference>
<dbReference type="Gene3D" id="1.10.443.10">
    <property type="entry name" value="Intergrase catalytic core"/>
    <property type="match status" value="1"/>
</dbReference>
<evidence type="ECO:0000313" key="2">
    <source>
        <dbReference type="EMBL" id="AMS06892.1"/>
    </source>
</evidence>
<dbReference type="EMBL" id="CP014352">
    <property type="protein sequence ID" value="AMS07329.1"/>
    <property type="molecule type" value="Genomic_DNA"/>
</dbReference>
<dbReference type="InterPro" id="IPR011010">
    <property type="entry name" value="DNA_brk_join_enz"/>
</dbReference>
<gene>
    <name evidence="4" type="ORF">A8L58_01780</name>
    <name evidence="2" type="ORF">AXH35_00310</name>
    <name evidence="3" type="ORF">AXH35_16845</name>
</gene>
<evidence type="ECO:0000313" key="4">
    <source>
        <dbReference type="EMBL" id="AOZ48067.1"/>
    </source>
</evidence>
<organism evidence="3 5">
    <name type="scientific">Acidipropionibacterium acidipropionici</name>
    <dbReference type="NCBI Taxonomy" id="1748"/>
    <lineage>
        <taxon>Bacteria</taxon>
        <taxon>Bacillati</taxon>
        <taxon>Actinomycetota</taxon>
        <taxon>Actinomycetes</taxon>
        <taxon>Propionibacteriales</taxon>
        <taxon>Propionibacteriaceae</taxon>
        <taxon>Acidipropionibacterium</taxon>
    </lineage>
</organism>
<dbReference type="EMBL" id="CP015970">
    <property type="protein sequence ID" value="AOZ48067.1"/>
    <property type="molecule type" value="Genomic_DNA"/>
</dbReference>
<protein>
    <recommendedName>
        <fullName evidence="7">Integrase</fullName>
    </recommendedName>
</protein>
<dbReference type="Proteomes" id="UP000178666">
    <property type="component" value="Chromosome"/>
</dbReference>
<reference evidence="3 5" key="2">
    <citation type="submission" date="2016-02" db="EMBL/GenBank/DDBJ databases">
        <title>Complete Genome Sequence of Propionibacterium acidipropionici ATCC 55737.</title>
        <authorList>
            <person name="Luna Flores C.H."/>
            <person name="Nielsen L.K."/>
            <person name="Marcellin E."/>
        </authorList>
    </citation>
    <scope>NUCLEOTIDE SEQUENCE [LARGE SCALE GENOMIC DNA]</scope>
    <source>
        <strain evidence="3 5">ATCC 55737</strain>
    </source>
</reference>
<dbReference type="SUPFAM" id="SSF56349">
    <property type="entry name" value="DNA breaking-rejoining enzymes"/>
    <property type="match status" value="1"/>
</dbReference>
<dbReference type="Proteomes" id="UP000075221">
    <property type="component" value="Chromosome"/>
</dbReference>
<reference evidence="4 6" key="1">
    <citation type="journal article" date="2016" name="Plant Dis.">
        <title>Improved production of propionic acid using genome shuffling.</title>
        <authorList>
            <person name="Luna-Flores C.H."/>
            <person name="Palfreyman R.W."/>
            <person name="Kromer J.O."/>
            <person name="Nielsen L.K."/>
            <person name="Marcellin E."/>
        </authorList>
    </citation>
    <scope>NUCLEOTIDE SEQUENCE [LARGE SCALE GENOMIC DNA]</scope>
    <source>
        <strain evidence="4 6">F3E8</strain>
    </source>
</reference>
<evidence type="ECO:0000256" key="1">
    <source>
        <dbReference type="ARBA" id="ARBA00023172"/>
    </source>
</evidence>
<keyword evidence="6" id="KW-1185">Reference proteome</keyword>
<proteinExistence type="predicted"/>
<sequence length="484" mass="52938">MRACWTYIDVFAPDLLAARDDLDQLDALMDPPGARATSADIDQRLEQWLARPDAFIPVHVVTVGRGVKGAINWSGLSTLLGCKVGGISGPGGPARRRRVQDAIRAGVPERPGITATQPAIVDRPDDRRGPWCPGFELANVRREITNLRDAAYIFVGLMTMMRDSEIQGIPVGCLGTRYGAPVIHSTVVKDRGPGGQPDSWWISDPVVKAIEVAEKITLSPTRIFGSLYQGNQRELRSFDVHDEIGRFTSWVTAHSPDNGLDPIPDFRLAPHMFRRTMAVITANEPDGEIALGITLKHNATRALANSLTSGYGTPTPDWAREFRHQAQDVAAGELVADWARHTAGQPIARGPGATTFLAGLDDVTDKVADNPVKTGDERLLRDMLRDEFSTIELGPLNHCLGVTADAQCLKNLADEARGAGPLRSLCSPTTCMNSVITEAHMPVWLAEEADLTARLKDRRMAKVHRQRLQAQLDQVRSITRQEPT</sequence>
<dbReference type="InterPro" id="IPR013762">
    <property type="entry name" value="Integrase-like_cat_sf"/>
</dbReference>
<dbReference type="AlphaFoldDB" id="A0AAC9APL5"/>
<dbReference type="GO" id="GO:0015074">
    <property type="term" value="P:DNA integration"/>
    <property type="evidence" value="ECO:0007669"/>
    <property type="project" value="InterPro"/>
</dbReference>
<evidence type="ECO:0000313" key="5">
    <source>
        <dbReference type="Proteomes" id="UP000075221"/>
    </source>
</evidence>
<dbReference type="EMBL" id="CP014352">
    <property type="protein sequence ID" value="AMS06892.1"/>
    <property type="molecule type" value="Genomic_DNA"/>
</dbReference>
<evidence type="ECO:0000313" key="3">
    <source>
        <dbReference type="EMBL" id="AMS07329.1"/>
    </source>
</evidence>
<accession>A0AAC9APL5</accession>
<evidence type="ECO:0008006" key="7">
    <source>
        <dbReference type="Google" id="ProtNLM"/>
    </source>
</evidence>
<keyword evidence="1" id="KW-0233">DNA recombination</keyword>
<name>A0AAC9APL5_9ACTN</name>
<dbReference type="GO" id="GO:0006310">
    <property type="term" value="P:DNA recombination"/>
    <property type="evidence" value="ECO:0007669"/>
    <property type="project" value="UniProtKB-KW"/>
</dbReference>